<evidence type="ECO:0000313" key="3">
    <source>
        <dbReference type="Proteomes" id="UP001595696"/>
    </source>
</evidence>
<comment type="caution">
    <text evidence="2">The sequence shown here is derived from an EMBL/GenBank/DDBJ whole genome shotgun (WGS) entry which is preliminary data.</text>
</comment>
<dbReference type="Proteomes" id="UP001595696">
    <property type="component" value="Unassembled WGS sequence"/>
</dbReference>
<evidence type="ECO:0000313" key="2">
    <source>
        <dbReference type="EMBL" id="MFC3964949.1"/>
    </source>
</evidence>
<evidence type="ECO:0000256" key="1">
    <source>
        <dbReference type="SAM" id="Phobius"/>
    </source>
</evidence>
<feature type="transmembrane region" description="Helical" evidence="1">
    <location>
        <begin position="137"/>
        <end position="160"/>
    </location>
</feature>
<name>A0ABV8DYN2_9NOCA</name>
<organism evidence="2 3">
    <name type="scientific">Nocardia jiangsuensis</name>
    <dbReference type="NCBI Taxonomy" id="1691563"/>
    <lineage>
        <taxon>Bacteria</taxon>
        <taxon>Bacillati</taxon>
        <taxon>Actinomycetota</taxon>
        <taxon>Actinomycetes</taxon>
        <taxon>Mycobacteriales</taxon>
        <taxon>Nocardiaceae</taxon>
        <taxon>Nocardia</taxon>
    </lineage>
</organism>
<dbReference type="InterPro" id="IPR046498">
    <property type="entry name" value="Rv1476-like"/>
</dbReference>
<keyword evidence="1" id="KW-0472">Membrane</keyword>
<keyword evidence="1" id="KW-1133">Transmembrane helix</keyword>
<reference evidence="3" key="1">
    <citation type="journal article" date="2019" name="Int. J. Syst. Evol. Microbiol.">
        <title>The Global Catalogue of Microorganisms (GCM) 10K type strain sequencing project: providing services to taxonomists for standard genome sequencing and annotation.</title>
        <authorList>
            <consortium name="The Broad Institute Genomics Platform"/>
            <consortium name="The Broad Institute Genome Sequencing Center for Infectious Disease"/>
            <person name="Wu L."/>
            <person name="Ma J."/>
        </authorList>
    </citation>
    <scope>NUCLEOTIDE SEQUENCE [LARGE SCALE GENOMIC DNA]</scope>
    <source>
        <strain evidence="3">CGMCC 4.7330</strain>
    </source>
</reference>
<keyword evidence="1" id="KW-0812">Transmembrane</keyword>
<sequence>MTNSVFGPMATGLPEGADLDEIRADLADDHVAAPSGRDQRELADLVARARADGIELSVVVVPGNPWHDSQLRDLATEVGKFEHGTVAVFSDDWIGTDSDSISRVRLEWAEDTAKYKGGDTAEAVGIFADRLERPDGISWSVLTGVLIAITVLLVGGLAWLKARRRATEHAGPH</sequence>
<proteinExistence type="predicted"/>
<protein>
    <submittedName>
        <fullName evidence="2">DUF6676 family protein</fullName>
    </submittedName>
</protein>
<gene>
    <name evidence="2" type="ORF">ACFO0B_23430</name>
</gene>
<dbReference type="Pfam" id="PF20381">
    <property type="entry name" value="Rv1476"/>
    <property type="match status" value="1"/>
</dbReference>
<keyword evidence="3" id="KW-1185">Reference proteome</keyword>
<dbReference type="EMBL" id="JBHSAX010000019">
    <property type="protein sequence ID" value="MFC3964949.1"/>
    <property type="molecule type" value="Genomic_DNA"/>
</dbReference>
<dbReference type="RefSeq" id="WP_378614715.1">
    <property type="nucleotide sequence ID" value="NZ_JBHSAX010000019.1"/>
</dbReference>
<accession>A0ABV8DYN2</accession>